<feature type="transmembrane region" description="Helical" evidence="2">
    <location>
        <begin position="80"/>
        <end position="101"/>
    </location>
</feature>
<keyword evidence="1 2" id="KW-0472">Membrane</keyword>
<evidence type="ECO:0000256" key="1">
    <source>
        <dbReference type="PIRNR" id="PIRNR038973"/>
    </source>
</evidence>
<feature type="transmembrane region" description="Helical" evidence="2">
    <location>
        <begin position="136"/>
        <end position="158"/>
    </location>
</feature>
<dbReference type="AlphaFoldDB" id="A0A923RKC5"/>
<dbReference type="RefSeq" id="WP_186869840.1">
    <property type="nucleotide sequence ID" value="NZ_JACOOL010000006.1"/>
</dbReference>
<dbReference type="InterPro" id="IPR014196">
    <property type="entry name" value="SpoIIM"/>
</dbReference>
<evidence type="ECO:0000313" key="3">
    <source>
        <dbReference type="EMBL" id="MBC5637132.1"/>
    </source>
</evidence>
<evidence type="ECO:0000256" key="2">
    <source>
        <dbReference type="SAM" id="Phobius"/>
    </source>
</evidence>
<accession>A0A923RKC5</accession>
<dbReference type="GO" id="GO:0005886">
    <property type="term" value="C:plasma membrane"/>
    <property type="evidence" value="ECO:0007669"/>
    <property type="project" value="UniProtKB-SubCell"/>
</dbReference>
<name>A0A923RKC5_9BACI</name>
<dbReference type="EMBL" id="JACOOL010000006">
    <property type="protein sequence ID" value="MBC5637132.1"/>
    <property type="molecule type" value="Genomic_DNA"/>
</dbReference>
<dbReference type="InterPro" id="IPR002798">
    <property type="entry name" value="SpoIIM-like"/>
</dbReference>
<dbReference type="Pfam" id="PF01944">
    <property type="entry name" value="SpoIIM"/>
    <property type="match status" value="1"/>
</dbReference>
<comment type="subcellular location">
    <subcellularLocation>
        <location evidence="1">Cell membrane</location>
        <topology evidence="1">Multi-pass membrane protein</topology>
    </subcellularLocation>
    <text evidence="1">Localizes to the sporulation septum and to the second division site within the mother cell. Before the start of engulfment localizes to the septal midpoint, then spreads throughout the septum prior to becoming enriched at the leading edge of the engulfing membrane, where it remains until the completion of membrane migration. Some remain partially trapped at the septum during engulfment and upon completion of engulfment become dispersed in the outer forespore membrane. Localization of the MPD complex to the septal membrane is dependent on SpoIIB.</text>
</comment>
<keyword evidence="1 2" id="KW-0812">Transmembrane</keyword>
<feature type="transmembrane region" description="Helical" evidence="2">
    <location>
        <begin position="178"/>
        <end position="199"/>
    </location>
</feature>
<comment type="caution">
    <text evidence="3">The sequence shown here is derived from an EMBL/GenBank/DDBJ whole genome shotgun (WGS) entry which is preliminary data.</text>
</comment>
<keyword evidence="4" id="KW-1185">Reference proteome</keyword>
<keyword evidence="1" id="KW-0749">Sporulation</keyword>
<comment type="function">
    <text evidence="1">Required for complete septum migration and engulfment of the forespore compartment during sporulation. Required for stabilizing and recruiting of SpoIIP to the septal membrane.</text>
</comment>
<dbReference type="GO" id="GO:0030435">
    <property type="term" value="P:sporulation resulting in formation of a cellular spore"/>
    <property type="evidence" value="ECO:0007669"/>
    <property type="project" value="UniProtKB-KW"/>
</dbReference>
<keyword evidence="1" id="KW-1003">Cell membrane</keyword>
<dbReference type="PIRSF" id="PIRSF038973">
    <property type="entry name" value="SpoIIM"/>
    <property type="match status" value="1"/>
</dbReference>
<protein>
    <recommendedName>
        <fullName evidence="1">Stage II sporulation protein M</fullName>
    </recommendedName>
</protein>
<dbReference type="Proteomes" id="UP000637359">
    <property type="component" value="Unassembled WGS sequence"/>
</dbReference>
<comment type="subunit">
    <text evidence="1">Component of the MPD complex composed of SpoIIM, SpoIIP and SpoIID.</text>
</comment>
<proteinExistence type="predicted"/>
<sequence>MIKRTLAMDHLKTHATIYIFMIILFLTGIIFGAIVVNSMGFEQRTDLFFYVERFFGYLTNENTIANNDILKESYVYHARYLFLLFILGLSVIGLPIVWILIFLKGLVVGFSVGFIVNQLGLKGFLLATFSIAPQNILVIPIYIIAGSLSMIFTLGLLNKLFARKVSFSQPVLHPFIKYASVFAILLILSAIPALIEAYVANEAMVSYIKSLYATE</sequence>
<feature type="transmembrane region" description="Helical" evidence="2">
    <location>
        <begin position="107"/>
        <end position="129"/>
    </location>
</feature>
<keyword evidence="2" id="KW-1133">Transmembrane helix</keyword>
<gene>
    <name evidence="3" type="primary">spoIIM</name>
    <name evidence="3" type="ORF">H8S33_09965</name>
</gene>
<evidence type="ECO:0000313" key="4">
    <source>
        <dbReference type="Proteomes" id="UP000637359"/>
    </source>
</evidence>
<dbReference type="NCBIfam" id="TIGR02831">
    <property type="entry name" value="spo_II_M"/>
    <property type="match status" value="1"/>
</dbReference>
<reference evidence="3" key="1">
    <citation type="submission" date="2020-08" db="EMBL/GenBank/DDBJ databases">
        <title>Genome public.</title>
        <authorList>
            <person name="Liu C."/>
            <person name="Sun Q."/>
        </authorList>
    </citation>
    <scope>NUCLEOTIDE SEQUENCE</scope>
    <source>
        <strain evidence="3">BX22</strain>
    </source>
</reference>
<feature type="transmembrane region" description="Helical" evidence="2">
    <location>
        <begin position="15"/>
        <end position="36"/>
    </location>
</feature>
<organism evidence="3 4">
    <name type="scientific">Ornithinibacillus hominis</name>
    <dbReference type="NCBI Taxonomy" id="2763055"/>
    <lineage>
        <taxon>Bacteria</taxon>
        <taxon>Bacillati</taxon>
        <taxon>Bacillota</taxon>
        <taxon>Bacilli</taxon>
        <taxon>Bacillales</taxon>
        <taxon>Bacillaceae</taxon>
        <taxon>Ornithinibacillus</taxon>
    </lineage>
</organism>